<accession>A0A8H7DAD4</accession>
<evidence type="ECO:0000313" key="2">
    <source>
        <dbReference type="EMBL" id="KAF7368169.1"/>
    </source>
</evidence>
<dbReference type="InterPro" id="IPR053137">
    <property type="entry name" value="NLR-like"/>
</dbReference>
<dbReference type="PANTHER" id="PTHR46082">
    <property type="entry name" value="ATP/GTP-BINDING PROTEIN-RELATED"/>
    <property type="match status" value="1"/>
</dbReference>
<dbReference type="EMBL" id="JACAZI010000002">
    <property type="protein sequence ID" value="KAF7368169.1"/>
    <property type="molecule type" value="Genomic_DNA"/>
</dbReference>
<dbReference type="PRINTS" id="PR00381">
    <property type="entry name" value="KINESINLIGHT"/>
</dbReference>
<dbReference type="InterPro" id="IPR011990">
    <property type="entry name" value="TPR-like_helical_dom_sf"/>
</dbReference>
<dbReference type="Pfam" id="PF13374">
    <property type="entry name" value="TPR_10"/>
    <property type="match status" value="4"/>
</dbReference>
<proteinExistence type="predicted"/>
<dbReference type="SUPFAM" id="SSF48452">
    <property type="entry name" value="TPR-like"/>
    <property type="match status" value="3"/>
</dbReference>
<evidence type="ECO:0000313" key="3">
    <source>
        <dbReference type="Proteomes" id="UP000620124"/>
    </source>
</evidence>
<gene>
    <name evidence="2" type="ORF">MVEN_00135900</name>
</gene>
<keyword evidence="3" id="KW-1185">Reference proteome</keyword>
<protein>
    <recommendedName>
        <fullName evidence="4">Kinesin light chain</fullName>
    </recommendedName>
</protein>
<evidence type="ECO:0008006" key="4">
    <source>
        <dbReference type="Google" id="ProtNLM"/>
    </source>
</evidence>
<name>A0A8H7DAD4_9AGAR</name>
<sequence length="816" mass="91101">MASSLAVIPWNPDISKTVAKIDENSRPEGGRWAVILKTILSPSPGRTLDGVYRSLGTVLEKQANRAAYSLGLGPHVIAQKIRAYFGTGEHRLQRLELLRKTIPDKLEQRCLKLLKYTLPTESTDVQLQAFKDTVQLATMFPGLRLVFLSTKYLENATSMDGVSELWARSVEYRDKEWAFWQILAATCLMETEICTILAGSSVMDSFNCKAEGLSIIEQLLIEHDSTKASTHTSSLCRRYLSGLLDLPGFWQDSGKIHSYIANKICSKLVQVLKDIGVDILALGPGDESEPPFDYEGVDFLAMQILTGVLSWFNKLGRDYWDRQPWYESFTKLVQLLRRPRAAELLPHSSACASSSFEDVIPTFHENAELKLMVEHENKTTDTPDKNHDDSLLELDYEDDSTTSVDSAMSDQDDKQLPDSMQEDENEPQYPDPDTNSLSTSQSILSNSDEDIYDSDAQVDDVHEFGSGSDFEHGSNAFGDSDIPRSGTVVTTWASDLASAPPPSPEALRKAAEQQKAILYDMRRNFGDDHPDTLATMEHLASTHYSLGEYMAARDLHGVVLEKRRLLLGDKDPLTLYSMGALGTTFNVLGQFKRAEGLGVMLIERQKEVFGDSHPDTLRTMGNLAVTYQQAGRLAEAESLGVQVLEKQSKILGNGHPETLWTMSSLAATYHDLGQLEESEGLKIQVLEKQREILGDDHPDTLMTMNNLAITYLKSGRLNAAEELLAVAVGKQRKVLGEDHPNTLFALGNLAWIYHEQSQFEHAQELEVVVLEKQRKTLGNNHPDTRLTMHHLAATYRNLQKIQEAEELEALLGEEEI</sequence>
<organism evidence="2 3">
    <name type="scientific">Mycena venus</name>
    <dbReference type="NCBI Taxonomy" id="2733690"/>
    <lineage>
        <taxon>Eukaryota</taxon>
        <taxon>Fungi</taxon>
        <taxon>Dikarya</taxon>
        <taxon>Basidiomycota</taxon>
        <taxon>Agaricomycotina</taxon>
        <taxon>Agaricomycetes</taxon>
        <taxon>Agaricomycetidae</taxon>
        <taxon>Agaricales</taxon>
        <taxon>Marasmiineae</taxon>
        <taxon>Mycenaceae</taxon>
        <taxon>Mycena</taxon>
    </lineage>
</organism>
<dbReference type="Pfam" id="PF13424">
    <property type="entry name" value="TPR_12"/>
    <property type="match status" value="1"/>
</dbReference>
<dbReference type="Proteomes" id="UP000620124">
    <property type="component" value="Unassembled WGS sequence"/>
</dbReference>
<dbReference type="AlphaFoldDB" id="A0A8H7DAD4"/>
<reference evidence="2" key="1">
    <citation type="submission" date="2020-05" db="EMBL/GenBank/DDBJ databases">
        <title>Mycena genomes resolve the evolution of fungal bioluminescence.</title>
        <authorList>
            <person name="Tsai I.J."/>
        </authorList>
    </citation>
    <scope>NUCLEOTIDE SEQUENCE</scope>
    <source>
        <strain evidence="2">CCC161011</strain>
    </source>
</reference>
<dbReference type="Gene3D" id="1.25.40.10">
    <property type="entry name" value="Tetratricopeptide repeat domain"/>
    <property type="match status" value="2"/>
</dbReference>
<comment type="caution">
    <text evidence="2">The sequence shown here is derived from an EMBL/GenBank/DDBJ whole genome shotgun (WGS) entry which is preliminary data.</text>
</comment>
<dbReference type="OrthoDB" id="413723at2759"/>
<dbReference type="PANTHER" id="PTHR46082:SF11">
    <property type="entry name" value="AAA+ ATPASE DOMAIN-CONTAINING PROTEIN-RELATED"/>
    <property type="match status" value="1"/>
</dbReference>
<feature type="region of interest" description="Disordered" evidence="1">
    <location>
        <begin position="398"/>
        <end position="442"/>
    </location>
</feature>
<evidence type="ECO:0000256" key="1">
    <source>
        <dbReference type="SAM" id="MobiDB-lite"/>
    </source>
</evidence>